<evidence type="ECO:0000313" key="8">
    <source>
        <dbReference type="Proteomes" id="UP000683575"/>
    </source>
</evidence>
<evidence type="ECO:0008006" key="9">
    <source>
        <dbReference type="Google" id="ProtNLM"/>
    </source>
</evidence>
<dbReference type="Pfam" id="PF02709">
    <property type="entry name" value="Glyco_transf_7C"/>
    <property type="match status" value="1"/>
</dbReference>
<evidence type="ECO:0000259" key="5">
    <source>
        <dbReference type="Pfam" id="PF02709"/>
    </source>
</evidence>
<feature type="region of interest" description="Disordered" evidence="4">
    <location>
        <begin position="100"/>
        <end position="126"/>
    </location>
</feature>
<organism evidence="7 8">
    <name type="scientific">Nocardioides panacis</name>
    <dbReference type="NCBI Taxonomy" id="2849501"/>
    <lineage>
        <taxon>Bacteria</taxon>
        <taxon>Bacillati</taxon>
        <taxon>Actinomycetota</taxon>
        <taxon>Actinomycetes</taxon>
        <taxon>Propionibacteriales</taxon>
        <taxon>Nocardioidaceae</taxon>
        <taxon>Nocardioides</taxon>
    </lineage>
</organism>
<reference evidence="7" key="1">
    <citation type="submission" date="2021-06" db="EMBL/GenBank/DDBJ databases">
        <title>Complete genome sequence of Nocardioides sp. G188.</title>
        <authorList>
            <person name="Im W.-T."/>
        </authorList>
    </citation>
    <scope>NUCLEOTIDE SEQUENCE</scope>
    <source>
        <strain evidence="7">G188</strain>
    </source>
</reference>
<feature type="domain" description="Glycosyl transferase family 28 C-terminal" evidence="6">
    <location>
        <begin position="16"/>
        <end position="70"/>
    </location>
</feature>
<proteinExistence type="inferred from homology"/>
<comment type="similarity">
    <text evidence="1">Belongs to the glycosyltransferase 2 family.</text>
</comment>
<name>A0A975Y1U9_9ACTN</name>
<dbReference type="Pfam" id="PF04101">
    <property type="entry name" value="Glyco_tran_28_C"/>
    <property type="match status" value="1"/>
</dbReference>
<keyword evidence="3" id="KW-0808">Transferase</keyword>
<gene>
    <name evidence="7" type="ORF">KRR39_09270</name>
</gene>
<dbReference type="PANTHER" id="PTHR43179:SF12">
    <property type="entry name" value="GALACTOFURANOSYLTRANSFERASE GLFT2"/>
    <property type="match status" value="1"/>
</dbReference>
<dbReference type="KEGG" id="nps:KRR39_09270"/>
<feature type="domain" description="Galactosyltransferase C-terminal" evidence="5">
    <location>
        <begin position="299"/>
        <end position="336"/>
    </location>
</feature>
<accession>A0A975Y1U9</accession>
<feature type="compositionally biased region" description="Basic residues" evidence="4">
    <location>
        <begin position="100"/>
        <end position="114"/>
    </location>
</feature>
<evidence type="ECO:0000256" key="2">
    <source>
        <dbReference type="ARBA" id="ARBA00022676"/>
    </source>
</evidence>
<keyword evidence="8" id="KW-1185">Reference proteome</keyword>
<evidence type="ECO:0000256" key="4">
    <source>
        <dbReference type="SAM" id="MobiDB-lite"/>
    </source>
</evidence>
<keyword evidence="2" id="KW-0328">Glycosyltransferase</keyword>
<evidence type="ECO:0000313" key="7">
    <source>
        <dbReference type="EMBL" id="QWZ09892.1"/>
    </source>
</evidence>
<dbReference type="InterPro" id="IPR027791">
    <property type="entry name" value="Galactosyl_T_C"/>
</dbReference>
<dbReference type="Proteomes" id="UP000683575">
    <property type="component" value="Chromosome"/>
</dbReference>
<sequence>MAHPGSRLDPQQLWAALCSADVVVTHGGQNAVAEVAAARAPAVVVAGPRPFDEQHHTVAALRDAGLAVGLDAWPDPEHWPRLLGQAVRIGGPRLAALVARRRGRARRALPRRPGRTPPSRGPAGAGRVTRVAVVTVVHGRHGHLACQHDSLHAGRRQPDGLVVVAMGDPQVADVVAAGPLADRSHVVDLPTGPRLPLAAARNRGACHAFEELGAELVVLLDVDCLAGPGLLDGYLDGWRRTGPGPRLLSGTVSYLDPPGAGGYHPSDLDAARPHAARPAPLPGELLLADDLRLFWSLSFAADAATWSAVGGFDEGYEGYGGEDTDFGQRAVSAGASLWWLGDAPAYHQWHPVSAPPVEHVADIVRNANRFHDRWGWFPMQGWLDAFAARGLARPDPADGTWQVVAGGPDAGRPASS</sequence>
<protein>
    <recommendedName>
        <fullName evidence="9">Glycosyltransferase</fullName>
    </recommendedName>
</protein>
<evidence type="ECO:0000256" key="3">
    <source>
        <dbReference type="ARBA" id="ARBA00022679"/>
    </source>
</evidence>
<evidence type="ECO:0000256" key="1">
    <source>
        <dbReference type="ARBA" id="ARBA00006739"/>
    </source>
</evidence>
<dbReference type="GO" id="GO:0016758">
    <property type="term" value="F:hexosyltransferase activity"/>
    <property type="evidence" value="ECO:0007669"/>
    <property type="project" value="InterPro"/>
</dbReference>
<dbReference type="AlphaFoldDB" id="A0A975Y1U9"/>
<dbReference type="InterPro" id="IPR007235">
    <property type="entry name" value="Glyco_trans_28_C"/>
</dbReference>
<dbReference type="EMBL" id="CP077062">
    <property type="protein sequence ID" value="QWZ09892.1"/>
    <property type="molecule type" value="Genomic_DNA"/>
</dbReference>
<dbReference type="RefSeq" id="WP_216941738.1">
    <property type="nucleotide sequence ID" value="NZ_CP077062.1"/>
</dbReference>
<dbReference type="PANTHER" id="PTHR43179">
    <property type="entry name" value="RHAMNOSYLTRANSFERASE WBBL"/>
    <property type="match status" value="1"/>
</dbReference>
<evidence type="ECO:0000259" key="6">
    <source>
        <dbReference type="Pfam" id="PF04101"/>
    </source>
</evidence>